<protein>
    <submittedName>
        <fullName evidence="1">Uncharacterized protein</fullName>
    </submittedName>
</protein>
<evidence type="ECO:0000313" key="2">
    <source>
        <dbReference type="Proteomes" id="UP001732700"/>
    </source>
</evidence>
<dbReference type="EnsemblPlants" id="AVESA.00010b.r2.1DG0139880.1">
    <property type="protein sequence ID" value="AVESA.00010b.r2.1DG0139880.1.CDS.1"/>
    <property type="gene ID" value="AVESA.00010b.r2.1DG0139880"/>
</dbReference>
<reference evidence="1" key="2">
    <citation type="submission" date="2025-09" db="UniProtKB">
        <authorList>
            <consortium name="EnsemblPlants"/>
        </authorList>
    </citation>
    <scope>IDENTIFICATION</scope>
</reference>
<dbReference type="Proteomes" id="UP001732700">
    <property type="component" value="Chromosome 1D"/>
</dbReference>
<sequence length="188" mass="21920">MDGNAALWLKEYKLRHAINTCPELMTSVNEKFGSDDYRRHLKQLLAFKQRGSVAEYQLQFEALSYQIFMQNPHYDEQFFVSQFIKGWRSDIRGTVEAQVLESVEREIVLALVQEELLAEEKPWAQKQQIWARPELPVYKQELLKPVLKMGAVISGVIDSFEITYAPMIPVSNVEQNMSRVINVPRNRM</sequence>
<proteinExistence type="predicted"/>
<organism evidence="1 2">
    <name type="scientific">Avena sativa</name>
    <name type="common">Oat</name>
    <dbReference type="NCBI Taxonomy" id="4498"/>
    <lineage>
        <taxon>Eukaryota</taxon>
        <taxon>Viridiplantae</taxon>
        <taxon>Streptophyta</taxon>
        <taxon>Embryophyta</taxon>
        <taxon>Tracheophyta</taxon>
        <taxon>Spermatophyta</taxon>
        <taxon>Magnoliopsida</taxon>
        <taxon>Liliopsida</taxon>
        <taxon>Poales</taxon>
        <taxon>Poaceae</taxon>
        <taxon>BOP clade</taxon>
        <taxon>Pooideae</taxon>
        <taxon>Poodae</taxon>
        <taxon>Poeae</taxon>
        <taxon>Poeae Chloroplast Group 1 (Aveneae type)</taxon>
        <taxon>Aveninae</taxon>
        <taxon>Avena</taxon>
    </lineage>
</organism>
<accession>A0ACD5TWN2</accession>
<reference evidence="1" key="1">
    <citation type="submission" date="2021-05" db="EMBL/GenBank/DDBJ databases">
        <authorList>
            <person name="Scholz U."/>
            <person name="Mascher M."/>
            <person name="Fiebig A."/>
        </authorList>
    </citation>
    <scope>NUCLEOTIDE SEQUENCE [LARGE SCALE GENOMIC DNA]</scope>
</reference>
<evidence type="ECO:0000313" key="1">
    <source>
        <dbReference type="EnsemblPlants" id="AVESA.00010b.r2.1DG0139880.1.CDS.1"/>
    </source>
</evidence>
<keyword evidence="2" id="KW-1185">Reference proteome</keyword>
<name>A0ACD5TWN2_AVESA</name>